<dbReference type="RefSeq" id="WP_080888957.1">
    <property type="nucleotide sequence ID" value="NZ_JZTB01000045.1"/>
</dbReference>
<sequence length="33" mass="3694">MCFFSTAKQAAVFVGLTPRLNESGSFKRMNNIK</sequence>
<proteinExistence type="predicted"/>
<organism evidence="2 3">
    <name type="scientific">Photobacterium kishitanii</name>
    <dbReference type="NCBI Taxonomy" id="318456"/>
    <lineage>
        <taxon>Bacteria</taxon>
        <taxon>Pseudomonadati</taxon>
        <taxon>Pseudomonadota</taxon>
        <taxon>Gammaproteobacteria</taxon>
        <taxon>Vibrionales</taxon>
        <taxon>Vibrionaceae</taxon>
        <taxon>Photobacterium</taxon>
    </lineage>
</organism>
<evidence type="ECO:0000259" key="1">
    <source>
        <dbReference type="Pfam" id="PF02371"/>
    </source>
</evidence>
<keyword evidence="3" id="KW-1185">Reference proteome</keyword>
<evidence type="ECO:0000313" key="3">
    <source>
        <dbReference type="Proteomes" id="UP000240728"/>
    </source>
</evidence>
<gene>
    <name evidence="2" type="ORF">C0W53_05660</name>
</gene>
<dbReference type="AlphaFoldDB" id="A0AAX0YY42"/>
<comment type="caution">
    <text evidence="2">The sequence shown here is derived from an EMBL/GenBank/DDBJ whole genome shotgun (WGS) entry which is preliminary data.</text>
</comment>
<dbReference type="InterPro" id="IPR003346">
    <property type="entry name" value="Transposase_20"/>
</dbReference>
<accession>A0AAX0YY42</accession>
<dbReference type="GO" id="GO:0004803">
    <property type="term" value="F:transposase activity"/>
    <property type="evidence" value="ECO:0007669"/>
    <property type="project" value="InterPro"/>
</dbReference>
<dbReference type="EMBL" id="PYOZ01000002">
    <property type="protein sequence ID" value="PSX46452.1"/>
    <property type="molecule type" value="Genomic_DNA"/>
</dbReference>
<evidence type="ECO:0000313" key="2">
    <source>
        <dbReference type="EMBL" id="PSX46452.1"/>
    </source>
</evidence>
<reference evidence="2 3" key="1">
    <citation type="submission" date="2018-01" db="EMBL/GenBank/DDBJ databases">
        <title>Whole genome sequencing of Histamine producing bacteria.</title>
        <authorList>
            <person name="Butler K."/>
        </authorList>
    </citation>
    <scope>NUCLEOTIDE SEQUENCE [LARGE SCALE GENOMIC DNA]</scope>
    <source>
        <strain evidence="2 3">A1-4</strain>
    </source>
</reference>
<dbReference type="GO" id="GO:0006313">
    <property type="term" value="P:DNA transposition"/>
    <property type="evidence" value="ECO:0007669"/>
    <property type="project" value="InterPro"/>
</dbReference>
<protein>
    <recommendedName>
        <fullName evidence="1">Transposase IS116/IS110/IS902 C-terminal domain-containing protein</fullName>
    </recommendedName>
</protein>
<dbReference type="Pfam" id="PF02371">
    <property type="entry name" value="Transposase_20"/>
    <property type="match status" value="1"/>
</dbReference>
<name>A0AAX0YY42_9GAMM</name>
<dbReference type="Proteomes" id="UP000240728">
    <property type="component" value="Unassembled WGS sequence"/>
</dbReference>
<dbReference type="GO" id="GO:0003677">
    <property type="term" value="F:DNA binding"/>
    <property type="evidence" value="ECO:0007669"/>
    <property type="project" value="InterPro"/>
</dbReference>
<feature type="domain" description="Transposase IS116/IS110/IS902 C-terminal" evidence="1">
    <location>
        <begin position="4"/>
        <end position="30"/>
    </location>
</feature>